<accession>A0ABW4PH93</accession>
<evidence type="ECO:0000256" key="5">
    <source>
        <dbReference type="ARBA" id="ARBA00023136"/>
    </source>
</evidence>
<dbReference type="InterPro" id="IPR003838">
    <property type="entry name" value="ABC3_permease_C"/>
</dbReference>
<feature type="transmembrane region" description="Helical" evidence="7">
    <location>
        <begin position="342"/>
        <end position="365"/>
    </location>
</feature>
<dbReference type="InterPro" id="IPR050250">
    <property type="entry name" value="Macrolide_Exporter_MacB"/>
</dbReference>
<feature type="transmembrane region" description="Helical" evidence="7">
    <location>
        <begin position="434"/>
        <end position="456"/>
    </location>
</feature>
<evidence type="ECO:0000256" key="7">
    <source>
        <dbReference type="SAM" id="Phobius"/>
    </source>
</evidence>
<evidence type="ECO:0000256" key="4">
    <source>
        <dbReference type="ARBA" id="ARBA00022989"/>
    </source>
</evidence>
<feature type="transmembrane region" description="Helical" evidence="7">
    <location>
        <begin position="394"/>
        <end position="413"/>
    </location>
</feature>
<keyword evidence="4 7" id="KW-1133">Transmembrane helix</keyword>
<proteinExistence type="inferred from homology"/>
<keyword evidence="5 7" id="KW-0472">Membrane</keyword>
<dbReference type="Pfam" id="PF02687">
    <property type="entry name" value="FtsX"/>
    <property type="match status" value="1"/>
</dbReference>
<sequence length="1106" mass="112640">MLGFLVRRAWAQRSLVAAVLFTVTLTGCALTALAAYGDAVADAGLRRVLTDRSAARALLEAEADVGAADRERLDALVREAAEDAYGGLPVSVHASTRTGPYQLPRDARAVEGEHGDGDGPRLTLLATFDASRVAFTAGARPGPVRDGEEGAVPVAVHETAARALGLEPGDRVTLADRRDGEPLEVRVTGLYRPADRDDPYWRLDPLAGRGIRTVDFTTYGPLLADPSALTGGRAAPAAVSWQARADFSTVTADRADRIRESAERAAERLGAVPGVEAGTGLPGLLAEAERSLRVSRSAVLVGAAELALLAGCAIVLVAGALHEPRAGEGALLRARGGTGRRLAALTAAEALLLALPAAVVAALAAGPLTELLAGYGPRALAGVRAPGAADGRTWAVAAATALGCAAVLTAPALRRRGAYVRERSARLRRPAVGTALRAGADAGLLAVAVAAYQQLARHAEDGGASPGGGGLLGADPVLVLAPACCLLAAAVPAVRLLPAVLRATRWAAGRSRGLATAAAHWQLSRRPGRAAGPMLLGVLAVAAVTLTAGQAASWDRSQQDRADHAAGADLRVTGSSTPVFGQGGAYDGIDGIAAVAPVARERVVLTGNRTATLLAMDTRRAADVVRLRPDLADAPAGRLYAPLRPGGREPSGIVLPADTRRLVLAARLRADGSGRGGGAAVGQGEVRAVFRDRYGTPHTFSLGTLPADGETHGLTADFAAAAGAAGAPAGPLGLVRLTVDHPLPDRPERLRLTVDGLRAVTGGGTTEVEGPADADWQALARVDDPDFRAAPERGYVEMEAGTPAAARKGTVFDVRYGSGAQPEPPPWESRHRGTLTLRVAGDPGVPAAVATDAFLAAQGARVGQTTTVEVSGVRLDVRVAGAVRALPTLSAHDGEAAGGALLMDLRTLQDALLARSAQGVQPAEWWLAAEPGRDAQVAGALRARPEGMTLVVRDELARELASDPLGAGPRTALTAVALAGALLALAAFAVVTVGALRERADDLAVLRALGAPRPRIAASIAAEQGFLAVAAVGLGALAGVALTRLIVPLTVVTAQGARPEPDVAVVLPGWLLPVLAAVAAAVPAAVTAAAAARRGRPADALRRMEE</sequence>
<comment type="caution">
    <text evidence="9">The sequence shown here is derived from an EMBL/GenBank/DDBJ whole genome shotgun (WGS) entry which is preliminary data.</text>
</comment>
<feature type="transmembrane region" description="Helical" evidence="7">
    <location>
        <begin position="1067"/>
        <end position="1092"/>
    </location>
</feature>
<dbReference type="RefSeq" id="WP_380898454.1">
    <property type="nucleotide sequence ID" value="NZ_JBHUFU010000004.1"/>
</dbReference>
<feature type="transmembrane region" description="Helical" evidence="7">
    <location>
        <begin position="476"/>
        <end position="497"/>
    </location>
</feature>
<dbReference type="PROSITE" id="PS51257">
    <property type="entry name" value="PROKAR_LIPOPROTEIN"/>
    <property type="match status" value="1"/>
</dbReference>
<keyword evidence="2" id="KW-1003">Cell membrane</keyword>
<dbReference type="PANTHER" id="PTHR30572:SF4">
    <property type="entry name" value="ABC TRANSPORTER PERMEASE YTRF"/>
    <property type="match status" value="1"/>
</dbReference>
<comment type="similarity">
    <text evidence="6">Belongs to the ABC-4 integral membrane protein family.</text>
</comment>
<comment type="subcellular location">
    <subcellularLocation>
        <location evidence="1">Cell membrane</location>
        <topology evidence="1">Multi-pass membrane protein</topology>
    </subcellularLocation>
</comment>
<name>A0ABW4PH93_9ACTN</name>
<reference evidence="10" key="1">
    <citation type="journal article" date="2019" name="Int. J. Syst. Evol. Microbiol.">
        <title>The Global Catalogue of Microorganisms (GCM) 10K type strain sequencing project: providing services to taxonomists for standard genome sequencing and annotation.</title>
        <authorList>
            <consortium name="The Broad Institute Genomics Platform"/>
            <consortium name="The Broad Institute Genome Sequencing Center for Infectious Disease"/>
            <person name="Wu L."/>
            <person name="Ma J."/>
        </authorList>
    </citation>
    <scope>NUCLEOTIDE SEQUENCE [LARGE SCALE GENOMIC DNA]</scope>
    <source>
        <strain evidence="10">CGMCC 4.7455</strain>
    </source>
</reference>
<protein>
    <submittedName>
        <fullName evidence="9">FtsX-like permease family protein</fullName>
    </submittedName>
</protein>
<evidence type="ECO:0000256" key="2">
    <source>
        <dbReference type="ARBA" id="ARBA00022475"/>
    </source>
</evidence>
<feature type="domain" description="ABC3 transporter permease C-terminal" evidence="8">
    <location>
        <begin position="976"/>
        <end position="1081"/>
    </location>
</feature>
<keyword evidence="3 7" id="KW-0812">Transmembrane</keyword>
<evidence type="ECO:0000259" key="8">
    <source>
        <dbReference type="Pfam" id="PF02687"/>
    </source>
</evidence>
<evidence type="ECO:0000313" key="10">
    <source>
        <dbReference type="Proteomes" id="UP001597365"/>
    </source>
</evidence>
<evidence type="ECO:0000313" key="9">
    <source>
        <dbReference type="EMBL" id="MFD1829669.1"/>
    </source>
</evidence>
<feature type="transmembrane region" description="Helical" evidence="7">
    <location>
        <begin position="972"/>
        <end position="996"/>
    </location>
</feature>
<dbReference type="EMBL" id="JBHUFU010000004">
    <property type="protein sequence ID" value="MFD1829669.1"/>
    <property type="molecule type" value="Genomic_DNA"/>
</dbReference>
<feature type="transmembrane region" description="Helical" evidence="7">
    <location>
        <begin position="1025"/>
        <end position="1047"/>
    </location>
</feature>
<keyword evidence="10" id="KW-1185">Reference proteome</keyword>
<organism evidence="9 10">
    <name type="scientific">Streptomyces desertarenae</name>
    <dbReference type="NCBI Taxonomy" id="2666184"/>
    <lineage>
        <taxon>Bacteria</taxon>
        <taxon>Bacillati</taxon>
        <taxon>Actinomycetota</taxon>
        <taxon>Actinomycetes</taxon>
        <taxon>Kitasatosporales</taxon>
        <taxon>Streptomycetaceae</taxon>
        <taxon>Streptomyces</taxon>
    </lineage>
</organism>
<dbReference type="Proteomes" id="UP001597365">
    <property type="component" value="Unassembled WGS sequence"/>
</dbReference>
<evidence type="ECO:0000256" key="3">
    <source>
        <dbReference type="ARBA" id="ARBA00022692"/>
    </source>
</evidence>
<dbReference type="PANTHER" id="PTHR30572">
    <property type="entry name" value="MEMBRANE COMPONENT OF TRANSPORTER-RELATED"/>
    <property type="match status" value="1"/>
</dbReference>
<feature type="transmembrane region" description="Helical" evidence="7">
    <location>
        <begin position="534"/>
        <end position="554"/>
    </location>
</feature>
<gene>
    <name evidence="9" type="ORF">ACFSJS_08325</name>
</gene>
<evidence type="ECO:0000256" key="1">
    <source>
        <dbReference type="ARBA" id="ARBA00004651"/>
    </source>
</evidence>
<feature type="transmembrane region" description="Helical" evidence="7">
    <location>
        <begin position="298"/>
        <end position="321"/>
    </location>
</feature>
<evidence type="ECO:0000256" key="6">
    <source>
        <dbReference type="ARBA" id="ARBA00038076"/>
    </source>
</evidence>